<dbReference type="InterPro" id="IPR011990">
    <property type="entry name" value="TPR-like_helical_dom_sf"/>
</dbReference>
<dbReference type="InterPro" id="IPR005467">
    <property type="entry name" value="His_kinase_dom"/>
</dbReference>
<evidence type="ECO:0000256" key="10">
    <source>
        <dbReference type="SAM" id="SignalP"/>
    </source>
</evidence>
<dbReference type="PROSITE" id="PS50005">
    <property type="entry name" value="TPR"/>
    <property type="match status" value="1"/>
</dbReference>
<evidence type="ECO:0000256" key="5">
    <source>
        <dbReference type="ARBA" id="ARBA00022777"/>
    </source>
</evidence>
<feature type="coiled-coil region" evidence="8">
    <location>
        <begin position="319"/>
        <end position="346"/>
    </location>
</feature>
<evidence type="ECO:0000256" key="4">
    <source>
        <dbReference type="ARBA" id="ARBA00022679"/>
    </source>
</evidence>
<feature type="chain" id="PRO_5042974852" description="histidine kinase" evidence="10">
    <location>
        <begin position="19"/>
        <end position="624"/>
    </location>
</feature>
<dbReference type="Gene3D" id="1.10.287.130">
    <property type="match status" value="1"/>
</dbReference>
<dbReference type="Pfam" id="PF00512">
    <property type="entry name" value="HisKA"/>
    <property type="match status" value="1"/>
</dbReference>
<evidence type="ECO:0000256" key="8">
    <source>
        <dbReference type="SAM" id="Coils"/>
    </source>
</evidence>
<feature type="signal peptide" evidence="10">
    <location>
        <begin position="1"/>
        <end position="18"/>
    </location>
</feature>
<comment type="catalytic activity">
    <reaction evidence="1">
        <text>ATP + protein L-histidine = ADP + protein N-phospho-L-histidine.</text>
        <dbReference type="EC" id="2.7.13.3"/>
    </reaction>
</comment>
<dbReference type="GO" id="GO:0000155">
    <property type="term" value="F:phosphorelay sensor kinase activity"/>
    <property type="evidence" value="ECO:0007669"/>
    <property type="project" value="InterPro"/>
</dbReference>
<dbReference type="Pfam" id="PF02518">
    <property type="entry name" value="HATPase_c"/>
    <property type="match status" value="1"/>
</dbReference>
<evidence type="ECO:0000256" key="7">
    <source>
        <dbReference type="PROSITE-ProRule" id="PRU00339"/>
    </source>
</evidence>
<keyword evidence="10" id="KW-0732">Signal</keyword>
<protein>
    <recommendedName>
        <fullName evidence="2">histidine kinase</fullName>
        <ecNumber evidence="2">2.7.13.3</ecNumber>
    </recommendedName>
</protein>
<dbReference type="InterPro" id="IPR050736">
    <property type="entry name" value="Sensor_HK_Regulatory"/>
</dbReference>
<dbReference type="SMART" id="SM00028">
    <property type="entry name" value="TPR"/>
    <property type="match status" value="6"/>
</dbReference>
<dbReference type="SUPFAM" id="SSF48452">
    <property type="entry name" value="TPR-like"/>
    <property type="match status" value="2"/>
</dbReference>
<dbReference type="FunFam" id="3.30.565.10:FF:000006">
    <property type="entry name" value="Sensor histidine kinase WalK"/>
    <property type="match status" value="1"/>
</dbReference>
<evidence type="ECO:0000313" key="12">
    <source>
        <dbReference type="EMBL" id="MBS9524432.1"/>
    </source>
</evidence>
<dbReference type="SMART" id="SM00387">
    <property type="entry name" value="HATPase_c"/>
    <property type="match status" value="1"/>
</dbReference>
<keyword evidence="6" id="KW-0902">Two-component regulatory system</keyword>
<keyword evidence="7" id="KW-0802">TPR repeat</keyword>
<comment type="caution">
    <text evidence="12">The sequence shown here is derived from an EMBL/GenBank/DDBJ whole genome shotgun (WGS) entry which is preliminary data.</text>
</comment>
<keyword evidence="4" id="KW-0808">Transferase</keyword>
<name>A0AAP2CHT8_9BACT</name>
<feature type="transmembrane region" description="Helical" evidence="9">
    <location>
        <begin position="350"/>
        <end position="370"/>
    </location>
</feature>
<feature type="coiled-coil region" evidence="8">
    <location>
        <begin position="373"/>
        <end position="403"/>
    </location>
</feature>
<feature type="domain" description="Histidine kinase" evidence="11">
    <location>
        <begin position="410"/>
        <end position="624"/>
    </location>
</feature>
<sequence length="624" mass="72220">MKPAFLLLLCMLSSLAFAQIPDTDPQELYEQIQQEKDDHAKLRLLSDFAWLIHNTDSSQKFYKEAIQLSLVLNEADFLVQNYNRIGVVFRNLDLHERALEYYEYALVLSKEIGNKKEEGYALNNIAQILNYQGHPTEALEYYKEAERIFKSIDHQEGLGYTYIGFSAVYNKLERYIDAIQAIDKSMEIRGNHIDRNYLTSILFRGDFFLKLKDFDRAYQDYELYFEHVKGNYTRGEMTAFKRFAEWHYQNGNTRQAMEYAHKALEIHQHTPSLEAILSIYYLMAEIYSSYGQYDKAFEYQQAYIDGKDQLLDERTNSYLTNLKIRRQEAEIKSLELDRKIQEEQASKKKLINIGLLFLLFLSGCMIFIYYRSYQQERLNLAKLNAQKQEIASQAEELKNLNMVKDKLFSILAHDLRGPLNSLRGLIQLIEEEDLTEQEFREILPLISQNVGNNSILLENLLMWSRSQMKGMRPLKQTVRIKSIFDDNEDHLNQIALQKNIRLVNVIDDSVLVKADRGMIDIVMRNLLTNALKFTPEGGEISVEAEDLGKSWKILISDSGVGIAAENMDQIFGTNFYTTVGTKKEKGSGLGLLLSKELIEKNNGTISLNSVEGEGTTFYFILPKA</sequence>
<dbReference type="Gene3D" id="1.25.40.10">
    <property type="entry name" value="Tetratricopeptide repeat domain"/>
    <property type="match status" value="2"/>
</dbReference>
<accession>A0AAP2CHT8</accession>
<keyword evidence="3" id="KW-0597">Phosphoprotein</keyword>
<proteinExistence type="predicted"/>
<dbReference type="InterPro" id="IPR019734">
    <property type="entry name" value="TPR_rpt"/>
</dbReference>
<dbReference type="Gene3D" id="3.30.565.10">
    <property type="entry name" value="Histidine kinase-like ATPase, C-terminal domain"/>
    <property type="match status" value="1"/>
</dbReference>
<evidence type="ECO:0000256" key="1">
    <source>
        <dbReference type="ARBA" id="ARBA00000085"/>
    </source>
</evidence>
<keyword evidence="9" id="KW-1133">Transmembrane helix</keyword>
<dbReference type="EMBL" id="JAHCMY010000005">
    <property type="protein sequence ID" value="MBS9524432.1"/>
    <property type="molecule type" value="Genomic_DNA"/>
</dbReference>
<dbReference type="SUPFAM" id="SSF47384">
    <property type="entry name" value="Homodimeric domain of signal transducing histidine kinase"/>
    <property type="match status" value="1"/>
</dbReference>
<dbReference type="Proteomes" id="UP001319104">
    <property type="component" value="Unassembled WGS sequence"/>
</dbReference>
<dbReference type="EC" id="2.7.13.3" evidence="2"/>
<keyword evidence="9" id="KW-0812">Transmembrane</keyword>
<dbReference type="InterPro" id="IPR036890">
    <property type="entry name" value="HATPase_C_sf"/>
</dbReference>
<dbReference type="PANTHER" id="PTHR43711:SF31">
    <property type="entry name" value="HISTIDINE KINASE"/>
    <property type="match status" value="1"/>
</dbReference>
<dbReference type="AlphaFoldDB" id="A0AAP2CHT8"/>
<keyword evidence="9" id="KW-0472">Membrane</keyword>
<evidence type="ECO:0000256" key="2">
    <source>
        <dbReference type="ARBA" id="ARBA00012438"/>
    </source>
</evidence>
<evidence type="ECO:0000313" key="13">
    <source>
        <dbReference type="Proteomes" id="UP001319104"/>
    </source>
</evidence>
<evidence type="ECO:0000256" key="9">
    <source>
        <dbReference type="SAM" id="Phobius"/>
    </source>
</evidence>
<dbReference type="InterPro" id="IPR036097">
    <property type="entry name" value="HisK_dim/P_sf"/>
</dbReference>
<keyword evidence="13" id="KW-1185">Reference proteome</keyword>
<dbReference type="PRINTS" id="PR00344">
    <property type="entry name" value="BCTRLSENSOR"/>
</dbReference>
<evidence type="ECO:0000259" key="11">
    <source>
        <dbReference type="PROSITE" id="PS50109"/>
    </source>
</evidence>
<keyword evidence="8" id="KW-0175">Coiled coil</keyword>
<dbReference type="PANTHER" id="PTHR43711">
    <property type="entry name" value="TWO-COMPONENT HISTIDINE KINASE"/>
    <property type="match status" value="1"/>
</dbReference>
<reference evidence="12 13" key="1">
    <citation type="submission" date="2021-05" db="EMBL/GenBank/DDBJ databases">
        <authorList>
            <person name="Zhang Z.D."/>
            <person name="Osman G."/>
        </authorList>
    </citation>
    <scope>NUCLEOTIDE SEQUENCE [LARGE SCALE GENOMIC DNA]</scope>
    <source>
        <strain evidence="12 13">KCTC 32217</strain>
    </source>
</reference>
<dbReference type="InterPro" id="IPR003594">
    <property type="entry name" value="HATPase_dom"/>
</dbReference>
<dbReference type="PROSITE" id="PS50109">
    <property type="entry name" value="HIS_KIN"/>
    <property type="match status" value="1"/>
</dbReference>
<dbReference type="InterPro" id="IPR003661">
    <property type="entry name" value="HisK_dim/P_dom"/>
</dbReference>
<organism evidence="12 13">
    <name type="scientific">Litoribacter ruber</name>
    <dbReference type="NCBI Taxonomy" id="702568"/>
    <lineage>
        <taxon>Bacteria</taxon>
        <taxon>Pseudomonadati</taxon>
        <taxon>Bacteroidota</taxon>
        <taxon>Cytophagia</taxon>
        <taxon>Cytophagales</taxon>
        <taxon>Cyclobacteriaceae</taxon>
        <taxon>Litoribacter</taxon>
    </lineage>
</organism>
<keyword evidence="5 12" id="KW-0418">Kinase</keyword>
<dbReference type="RefSeq" id="WP_213945298.1">
    <property type="nucleotide sequence ID" value="NZ_JAHCMY010000005.1"/>
</dbReference>
<gene>
    <name evidence="12" type="ORF">KI659_10435</name>
</gene>
<dbReference type="SUPFAM" id="SSF55874">
    <property type="entry name" value="ATPase domain of HSP90 chaperone/DNA topoisomerase II/histidine kinase"/>
    <property type="match status" value="1"/>
</dbReference>
<dbReference type="InterPro" id="IPR004358">
    <property type="entry name" value="Sig_transdc_His_kin-like_C"/>
</dbReference>
<dbReference type="Pfam" id="PF13424">
    <property type="entry name" value="TPR_12"/>
    <property type="match status" value="1"/>
</dbReference>
<dbReference type="SMART" id="SM00388">
    <property type="entry name" value="HisKA"/>
    <property type="match status" value="1"/>
</dbReference>
<feature type="repeat" description="TPR" evidence="7">
    <location>
        <begin position="79"/>
        <end position="112"/>
    </location>
</feature>
<dbReference type="CDD" id="cd00082">
    <property type="entry name" value="HisKA"/>
    <property type="match status" value="1"/>
</dbReference>
<evidence type="ECO:0000256" key="3">
    <source>
        <dbReference type="ARBA" id="ARBA00022553"/>
    </source>
</evidence>
<evidence type="ECO:0000256" key="6">
    <source>
        <dbReference type="ARBA" id="ARBA00023012"/>
    </source>
</evidence>